<dbReference type="SUPFAM" id="SSF55781">
    <property type="entry name" value="GAF domain-like"/>
    <property type="match status" value="2"/>
</dbReference>
<dbReference type="InterPro" id="IPR029016">
    <property type="entry name" value="GAF-like_dom_sf"/>
</dbReference>
<feature type="domain" description="PPM-type phosphatase" evidence="3">
    <location>
        <begin position="491"/>
        <end position="703"/>
    </location>
</feature>
<evidence type="ECO:0000256" key="1">
    <source>
        <dbReference type="ARBA" id="ARBA00022801"/>
    </source>
</evidence>
<dbReference type="Gene3D" id="3.60.40.10">
    <property type="entry name" value="PPM-type phosphatase domain"/>
    <property type="match status" value="1"/>
</dbReference>
<dbReference type="SMART" id="SM00331">
    <property type="entry name" value="PP2C_SIG"/>
    <property type="match status" value="1"/>
</dbReference>
<dbReference type="SUPFAM" id="SSF81606">
    <property type="entry name" value="PP2C-like"/>
    <property type="match status" value="1"/>
</dbReference>
<protein>
    <submittedName>
        <fullName evidence="4">SpoIIE family protein phosphatase</fullName>
    </submittedName>
</protein>
<accession>A0ABP7EBH9</accession>
<dbReference type="Pfam" id="PF13185">
    <property type="entry name" value="GAF_2"/>
    <property type="match status" value="1"/>
</dbReference>
<dbReference type="Pfam" id="PF07228">
    <property type="entry name" value="SpoIIE"/>
    <property type="match status" value="1"/>
</dbReference>
<dbReference type="Proteomes" id="UP001500902">
    <property type="component" value="Unassembled WGS sequence"/>
</dbReference>
<feature type="domain" description="PAS" evidence="2">
    <location>
        <begin position="185"/>
        <end position="251"/>
    </location>
</feature>
<dbReference type="InterPro" id="IPR052016">
    <property type="entry name" value="Bact_Sigma-Reg"/>
</dbReference>
<dbReference type="InterPro" id="IPR001932">
    <property type="entry name" value="PPM-type_phosphatase-like_dom"/>
</dbReference>
<dbReference type="CDD" id="cd00130">
    <property type="entry name" value="PAS"/>
    <property type="match status" value="1"/>
</dbReference>
<name>A0ABP7EBH9_9ACTN</name>
<keyword evidence="5" id="KW-1185">Reference proteome</keyword>
<dbReference type="RefSeq" id="WP_344895203.1">
    <property type="nucleotide sequence ID" value="NZ_BAAAZP010000226.1"/>
</dbReference>
<comment type="caution">
    <text evidence="4">The sequence shown here is derived from an EMBL/GenBank/DDBJ whole genome shotgun (WGS) entry which is preliminary data.</text>
</comment>
<dbReference type="EMBL" id="BAAAZP010000226">
    <property type="protein sequence ID" value="GAA3714760.1"/>
    <property type="molecule type" value="Genomic_DNA"/>
</dbReference>
<dbReference type="InterPro" id="IPR036457">
    <property type="entry name" value="PPM-type-like_dom_sf"/>
</dbReference>
<dbReference type="InterPro" id="IPR035965">
    <property type="entry name" value="PAS-like_dom_sf"/>
</dbReference>
<evidence type="ECO:0000259" key="2">
    <source>
        <dbReference type="SMART" id="SM00091"/>
    </source>
</evidence>
<dbReference type="SMART" id="SM00091">
    <property type="entry name" value="PAS"/>
    <property type="match status" value="1"/>
</dbReference>
<dbReference type="InterPro" id="IPR003018">
    <property type="entry name" value="GAF"/>
</dbReference>
<evidence type="ECO:0000259" key="3">
    <source>
        <dbReference type="SMART" id="SM00331"/>
    </source>
</evidence>
<gene>
    <name evidence="4" type="ORF">GCM10022224_095500</name>
</gene>
<proteinExistence type="predicted"/>
<dbReference type="SUPFAM" id="SSF55785">
    <property type="entry name" value="PYP-like sensor domain (PAS domain)"/>
    <property type="match status" value="1"/>
</dbReference>
<reference evidence="5" key="1">
    <citation type="journal article" date="2019" name="Int. J. Syst. Evol. Microbiol.">
        <title>The Global Catalogue of Microorganisms (GCM) 10K type strain sequencing project: providing services to taxonomists for standard genome sequencing and annotation.</title>
        <authorList>
            <consortium name="The Broad Institute Genomics Platform"/>
            <consortium name="The Broad Institute Genome Sequencing Center for Infectious Disease"/>
            <person name="Wu L."/>
            <person name="Ma J."/>
        </authorList>
    </citation>
    <scope>NUCLEOTIDE SEQUENCE [LARGE SCALE GENOMIC DNA]</scope>
    <source>
        <strain evidence="5">JCM 16904</strain>
    </source>
</reference>
<keyword evidence="1" id="KW-0378">Hydrolase</keyword>
<organism evidence="4 5">
    <name type="scientific">Nonomuraea antimicrobica</name>
    <dbReference type="NCBI Taxonomy" id="561173"/>
    <lineage>
        <taxon>Bacteria</taxon>
        <taxon>Bacillati</taxon>
        <taxon>Actinomycetota</taxon>
        <taxon>Actinomycetes</taxon>
        <taxon>Streptosporangiales</taxon>
        <taxon>Streptosporangiaceae</taxon>
        <taxon>Nonomuraea</taxon>
    </lineage>
</organism>
<sequence>MSGQDDWTAQRCVSELDDVFDTAVRAAGAISSALYLMADAGQVLLLDAVTGLPRRLVDPWLRLRLDAAAPAPASVRDGRLVWVPNREEMVSSFPATALALPYRFATAAVPVRSGAHVWGAWVLLWPPTHPAELGADERDVISQGCERIAEVLARADEAGHPFRPSGEPRVLIRRRRREPDPVYAADAFDYVDRLDEGCLAFDLEGRITFVNEVAAGLLGGDVAGLLGTSLWEAADWLHDPMFEDRCRNALVSQEIVSCTAHWADGRDLEAQLYPDDHGLSLRMNLVPLDRALQAHPQARARGLSRSDVFYDFVPFAAALTRALKVREIIDLFAEHVMPAFEVQAMAVVVAEGGKLKIVGSRGYDREVLDRFDGVPLTQSTPSEHVLRTGEPAYFANRGEMHELYPYAAKHDQMSAWAFLPLGGSEGRVGVCVLAFDKPRSLTGEERASLVTLTGLIAQALDRAMLYDAKERLAHSLQETLLPRRLPDLPGLAAAARYLPATRGVGVGGDFYDLIRLSDTLAMAVIGDVQGHNITAAALMGQVRTAIRAHAAAGSGPDEVLTYTNRLLIETETDLFTSCLLVHVDLRLRTLRAASAGHPPPLLRPPGGRGEIIDVPAGLPLGVDADAHYQTLEVPFPPGALLTLYTDGLVETPEADLDQAIAELAEHLTDAAGQAPPQLVDTLLSHAPHTTQRADDIALLVLEHRVNHPG</sequence>
<evidence type="ECO:0000313" key="4">
    <source>
        <dbReference type="EMBL" id="GAA3714760.1"/>
    </source>
</evidence>
<dbReference type="PANTHER" id="PTHR43156:SF2">
    <property type="entry name" value="STAGE II SPORULATION PROTEIN E"/>
    <property type="match status" value="1"/>
</dbReference>
<dbReference type="Gene3D" id="3.30.450.40">
    <property type="match status" value="2"/>
</dbReference>
<dbReference type="PANTHER" id="PTHR43156">
    <property type="entry name" value="STAGE II SPORULATION PROTEIN E-RELATED"/>
    <property type="match status" value="1"/>
</dbReference>
<dbReference type="InterPro" id="IPR000014">
    <property type="entry name" value="PAS"/>
</dbReference>
<dbReference type="Gene3D" id="3.30.450.20">
    <property type="entry name" value="PAS domain"/>
    <property type="match status" value="1"/>
</dbReference>
<evidence type="ECO:0000313" key="5">
    <source>
        <dbReference type="Proteomes" id="UP001500902"/>
    </source>
</evidence>